<keyword evidence="2" id="KW-1185">Reference proteome</keyword>
<dbReference type="EMBL" id="CM051404">
    <property type="protein sequence ID" value="KAJ4707049.1"/>
    <property type="molecule type" value="Genomic_DNA"/>
</dbReference>
<name>A0ACC1X6X2_MELAZ</name>
<dbReference type="Proteomes" id="UP001164539">
    <property type="component" value="Chromosome 11"/>
</dbReference>
<sequence>MGFLPYVSLVFLVCHYIAVVGSVNDEGLALLSFKQAVNNLPEGYLSNWNSSDANPCSWHGVTCTGGKVVSLHIPNKKLSAFVPPDLGKLSSLRRINLRNNNFSGNLPVQFFNASKLQSLILSGNSFSGPVPSQLGNLRYLQVLDLSQNLFSGLLPPSLVQCKRMKTLVLDQNNFTGSIPNDFGTNLVALQKLDLSFNNLSGLIPDDISNLTSLKGTLSLSHNLFSGSIPASLGSLAEKVYINLSYNNLSGIIPQNAGLLNLGPPAFVGNHLLCGLPLKVPCPPNTSAPHAKPLPYDPSYDPSHHSSKAHHLTSCAVITISVVIVLGICITMFLFYYRYKKATGCKWGENVGGCHFEEKLMIKKEFFCFARNDLDNLSENSEQYEFVPLDSQVEFDLEELLKASAFLLGKSTIGIVYKVVLNNGIAVAVRRLGHGGWQRFKEFQTEVEAIGKMRHPNIVDLRAYFWSVDEKLLIYDYIPNGNLATAIHGKAGMISYRPLSWPIRLRIIKGIAKGLAFLHEYNPRRYVHGDLRPSNILLGPNMEPHISDFGLSRLADIAEGSVEVQWEQSTTGTPQQSSPYELALINSTPSRSYYQAPEASKLKKPTQKWDVYSYGVILLEMISGKLPLIQIGSVEMNLVQWMQLILEDKKPMTDVLDPFLAHHLDKEDEIVAVLKIALDCIHRSPDKRPSMRHVCDSLDRVTTSTKQQFMPEEEPEFA</sequence>
<proteinExistence type="predicted"/>
<comment type="caution">
    <text evidence="1">The sequence shown here is derived from an EMBL/GenBank/DDBJ whole genome shotgun (WGS) entry which is preliminary data.</text>
</comment>
<evidence type="ECO:0000313" key="2">
    <source>
        <dbReference type="Proteomes" id="UP001164539"/>
    </source>
</evidence>
<protein>
    <submittedName>
        <fullName evidence="1">Receptor protein kinase-like protein</fullName>
    </submittedName>
</protein>
<gene>
    <name evidence="1" type="ORF">OWV82_020623</name>
</gene>
<organism evidence="1 2">
    <name type="scientific">Melia azedarach</name>
    <name type="common">Chinaberry tree</name>
    <dbReference type="NCBI Taxonomy" id="155640"/>
    <lineage>
        <taxon>Eukaryota</taxon>
        <taxon>Viridiplantae</taxon>
        <taxon>Streptophyta</taxon>
        <taxon>Embryophyta</taxon>
        <taxon>Tracheophyta</taxon>
        <taxon>Spermatophyta</taxon>
        <taxon>Magnoliopsida</taxon>
        <taxon>eudicotyledons</taxon>
        <taxon>Gunneridae</taxon>
        <taxon>Pentapetalae</taxon>
        <taxon>rosids</taxon>
        <taxon>malvids</taxon>
        <taxon>Sapindales</taxon>
        <taxon>Meliaceae</taxon>
        <taxon>Melia</taxon>
    </lineage>
</organism>
<accession>A0ACC1X6X2</accession>
<reference evidence="1 2" key="1">
    <citation type="journal article" date="2023" name="Science">
        <title>Complex scaffold remodeling in plant triterpene biosynthesis.</title>
        <authorList>
            <person name="De La Pena R."/>
            <person name="Hodgson H."/>
            <person name="Liu J.C."/>
            <person name="Stephenson M.J."/>
            <person name="Martin A.C."/>
            <person name="Owen C."/>
            <person name="Harkess A."/>
            <person name="Leebens-Mack J."/>
            <person name="Jimenez L.E."/>
            <person name="Osbourn A."/>
            <person name="Sattely E.S."/>
        </authorList>
    </citation>
    <scope>NUCLEOTIDE SEQUENCE [LARGE SCALE GENOMIC DNA]</scope>
    <source>
        <strain evidence="2">cv. JPN11</strain>
        <tissue evidence="1">Leaf</tissue>
    </source>
</reference>
<evidence type="ECO:0000313" key="1">
    <source>
        <dbReference type="EMBL" id="KAJ4707049.1"/>
    </source>
</evidence>